<dbReference type="Proteomes" id="UP001560019">
    <property type="component" value="Unassembled WGS sequence"/>
</dbReference>
<dbReference type="NCBIfam" id="TIGR03056">
    <property type="entry name" value="bchO_mg_che_rel"/>
    <property type="match status" value="1"/>
</dbReference>
<gene>
    <name evidence="4" type="ORF">Ga0609869_000981</name>
</gene>
<evidence type="ECO:0000259" key="3">
    <source>
        <dbReference type="Pfam" id="PF00561"/>
    </source>
</evidence>
<comment type="caution">
    <text evidence="4">The sequence shown here is derived from an EMBL/GenBank/DDBJ whole genome shotgun (WGS) entry which is preliminary data.</text>
</comment>
<protein>
    <submittedName>
        <fullName evidence="4">Magnesium chelatase accessory protein</fullName>
    </submittedName>
</protein>
<dbReference type="PRINTS" id="PR00412">
    <property type="entry name" value="EPOXHYDRLASE"/>
</dbReference>
<keyword evidence="2" id="KW-0472">Membrane</keyword>
<dbReference type="SUPFAM" id="SSF53474">
    <property type="entry name" value="alpha/beta-Hydrolases"/>
    <property type="match status" value="1"/>
</dbReference>
<keyword evidence="1" id="KW-0378">Hydrolase</keyword>
<evidence type="ECO:0000313" key="5">
    <source>
        <dbReference type="Proteomes" id="UP001560019"/>
    </source>
</evidence>
<dbReference type="InterPro" id="IPR000073">
    <property type="entry name" value="AB_hydrolase_1"/>
</dbReference>
<dbReference type="PRINTS" id="PR00111">
    <property type="entry name" value="ABHYDROLASE"/>
</dbReference>
<feature type="domain" description="AB hydrolase-1" evidence="3">
    <location>
        <begin position="35"/>
        <end position="272"/>
    </location>
</feature>
<keyword evidence="2" id="KW-0812">Transmembrane</keyword>
<name>A0ABV3XRA0_9RHOB</name>
<dbReference type="EMBL" id="JBEHHI010000001">
    <property type="protein sequence ID" value="MEX5727628.1"/>
    <property type="molecule type" value="Genomic_DNA"/>
</dbReference>
<dbReference type="PANTHER" id="PTHR43798">
    <property type="entry name" value="MONOACYLGLYCEROL LIPASE"/>
    <property type="match status" value="1"/>
</dbReference>
<accession>A0ABV3XRA0</accession>
<reference evidence="4 5" key="1">
    <citation type="submission" date="2024-06" db="EMBL/GenBank/DDBJ databases">
        <title>Genome of Rhodovulum iodosum, a marine photoferrotroph.</title>
        <authorList>
            <person name="Bianchini G."/>
            <person name="Nikeleit V."/>
            <person name="Kappler A."/>
            <person name="Bryce C."/>
            <person name="Sanchez-Baracaldo P."/>
        </authorList>
    </citation>
    <scope>NUCLEOTIDE SEQUENCE [LARGE SCALE GENOMIC DNA]</scope>
    <source>
        <strain evidence="4 5">UT/N1</strain>
    </source>
</reference>
<dbReference type="PANTHER" id="PTHR43798:SF31">
    <property type="entry name" value="AB HYDROLASE SUPERFAMILY PROTEIN YCLE"/>
    <property type="match status" value="1"/>
</dbReference>
<dbReference type="InterPro" id="IPR050266">
    <property type="entry name" value="AB_hydrolase_sf"/>
</dbReference>
<dbReference type="RefSeq" id="WP_125406136.1">
    <property type="nucleotide sequence ID" value="NZ_JBEHHI010000001.1"/>
</dbReference>
<organism evidence="4 5">
    <name type="scientific">Rhodovulum iodosum</name>
    <dbReference type="NCBI Taxonomy" id="68291"/>
    <lineage>
        <taxon>Bacteria</taxon>
        <taxon>Pseudomonadati</taxon>
        <taxon>Pseudomonadota</taxon>
        <taxon>Alphaproteobacteria</taxon>
        <taxon>Rhodobacterales</taxon>
        <taxon>Paracoccaceae</taxon>
        <taxon>Rhodovulum</taxon>
    </lineage>
</organism>
<evidence type="ECO:0000256" key="1">
    <source>
        <dbReference type="ARBA" id="ARBA00022801"/>
    </source>
</evidence>
<keyword evidence="5" id="KW-1185">Reference proteome</keyword>
<dbReference type="Gene3D" id="3.40.50.1820">
    <property type="entry name" value="alpha/beta hydrolase"/>
    <property type="match status" value="1"/>
</dbReference>
<dbReference type="InterPro" id="IPR000639">
    <property type="entry name" value="Epox_hydrolase-like"/>
</dbReference>
<keyword evidence="2" id="KW-1133">Transmembrane helix</keyword>
<sequence>MDWRRDGADWPNRQYSRFVRHRPHYWHVQEAGEGPLVLLLHGTGGATHSWRDVLPILAERYRVVALDLPGQGFTKMGARQRCGLDPMSADIAALMASEGLTPEAIVGHSAGAAIALRMVRHLPQPPRAIVGINAALANFAGMAGWLFPMTARMLSLNPFTASMFARFTASEASVRALIGSTGSELSPEGLALYHRLISDRHHVDAALTMMAQWTLDGLQAELPDIDTPCLFITGARDHAVPPREARRAAERMPRAELAEFPELGHLAHEEAPGPVTEPIMAFLDRHIPR</sequence>
<evidence type="ECO:0000313" key="4">
    <source>
        <dbReference type="EMBL" id="MEX5727628.1"/>
    </source>
</evidence>
<evidence type="ECO:0000256" key="2">
    <source>
        <dbReference type="SAM" id="Phobius"/>
    </source>
</evidence>
<dbReference type="InterPro" id="IPR029058">
    <property type="entry name" value="AB_hydrolase_fold"/>
</dbReference>
<dbReference type="InterPro" id="IPR017497">
    <property type="entry name" value="BchO"/>
</dbReference>
<proteinExistence type="predicted"/>
<feature type="transmembrane region" description="Helical" evidence="2">
    <location>
        <begin position="128"/>
        <end position="147"/>
    </location>
</feature>
<dbReference type="Pfam" id="PF00561">
    <property type="entry name" value="Abhydrolase_1"/>
    <property type="match status" value="1"/>
</dbReference>